<dbReference type="Pfam" id="PF21534">
    <property type="entry name" value="Rost"/>
    <property type="match status" value="1"/>
</dbReference>
<keyword evidence="1" id="KW-1133">Transmembrane helix</keyword>
<dbReference type="AlphaFoldDB" id="A0AA88PNT2"/>
<dbReference type="PANTHER" id="PTHR12242">
    <property type="entry name" value="OS02G0130600 PROTEIN-RELATED"/>
    <property type="match status" value="1"/>
</dbReference>
<evidence type="ECO:0000313" key="3">
    <source>
        <dbReference type="Proteomes" id="UP001187343"/>
    </source>
</evidence>
<comment type="caution">
    <text evidence="2">The sequence shown here is derived from an EMBL/GenBank/DDBJ whole genome shotgun (WGS) entry which is preliminary data.</text>
</comment>
<evidence type="ECO:0000256" key="1">
    <source>
        <dbReference type="SAM" id="Phobius"/>
    </source>
</evidence>
<gene>
    <name evidence="2" type="ORF">Q8A67_014967</name>
</gene>
<dbReference type="InterPro" id="IPR049352">
    <property type="entry name" value="Rost"/>
</dbReference>
<evidence type="ECO:0000313" key="2">
    <source>
        <dbReference type="EMBL" id="KAK2889592.1"/>
    </source>
</evidence>
<dbReference type="Proteomes" id="UP001187343">
    <property type="component" value="Unassembled WGS sequence"/>
</dbReference>
<feature type="transmembrane region" description="Helical" evidence="1">
    <location>
        <begin position="151"/>
        <end position="175"/>
    </location>
</feature>
<dbReference type="PANTHER" id="PTHR12242:SF45">
    <property type="entry name" value="MARVEL DOMAIN-CONTAINING PROTEIN"/>
    <property type="match status" value="1"/>
</dbReference>
<proteinExistence type="predicted"/>
<dbReference type="EMBL" id="JAUYZG010000014">
    <property type="protein sequence ID" value="KAK2889592.1"/>
    <property type="molecule type" value="Genomic_DNA"/>
</dbReference>
<reference evidence="2" key="1">
    <citation type="submission" date="2023-08" db="EMBL/GenBank/DDBJ databases">
        <title>Chromosome-level Genome Assembly of mud carp (Cirrhinus molitorella).</title>
        <authorList>
            <person name="Liu H."/>
        </authorList>
    </citation>
    <scope>NUCLEOTIDE SEQUENCE</scope>
    <source>
        <strain evidence="2">Prfri</strain>
        <tissue evidence="2">Muscle</tissue>
    </source>
</reference>
<keyword evidence="3" id="KW-1185">Reference proteome</keyword>
<keyword evidence="1" id="KW-0472">Membrane</keyword>
<keyword evidence="1" id="KW-0812">Transmembrane</keyword>
<name>A0AA88PNT2_9TELE</name>
<dbReference type="GO" id="GO:0016020">
    <property type="term" value="C:membrane"/>
    <property type="evidence" value="ECO:0007669"/>
    <property type="project" value="TreeGrafter"/>
</dbReference>
<sequence>MGASWTQSWKKEFKVHKLHLLTSKPELLLQPRWDIPPLLWLLCPQSAVVPAFSDGLFFIIRLLYILDRNPPLCSELLHSLININIHAINSIQTAVDLLLSATPVHLTHLCYAVLAGALYGIFAVVYWLMGGTNRFGQPYIYRVLDFSERPLVATLCILGVCLLCLPSCHFVMWNLHLLREWMVSREKARKIVLRREVRWWVNVSGGTTFDLVPSPDPTASVFETNRRTATVED</sequence>
<feature type="transmembrane region" description="Helical" evidence="1">
    <location>
        <begin position="109"/>
        <end position="129"/>
    </location>
</feature>
<accession>A0AA88PNT2</accession>
<protein>
    <submittedName>
        <fullName evidence="2">Uncharacterized protein</fullName>
    </submittedName>
</protein>
<organism evidence="2 3">
    <name type="scientific">Cirrhinus molitorella</name>
    <name type="common">mud carp</name>
    <dbReference type="NCBI Taxonomy" id="172907"/>
    <lineage>
        <taxon>Eukaryota</taxon>
        <taxon>Metazoa</taxon>
        <taxon>Chordata</taxon>
        <taxon>Craniata</taxon>
        <taxon>Vertebrata</taxon>
        <taxon>Euteleostomi</taxon>
        <taxon>Actinopterygii</taxon>
        <taxon>Neopterygii</taxon>
        <taxon>Teleostei</taxon>
        <taxon>Ostariophysi</taxon>
        <taxon>Cypriniformes</taxon>
        <taxon>Cyprinidae</taxon>
        <taxon>Labeoninae</taxon>
        <taxon>Labeonini</taxon>
        <taxon>Cirrhinus</taxon>
    </lineage>
</organism>